<organism evidence="2 3">
    <name type="scientific">Anopheles farauti</name>
    <dbReference type="NCBI Taxonomy" id="69004"/>
    <lineage>
        <taxon>Eukaryota</taxon>
        <taxon>Metazoa</taxon>
        <taxon>Ecdysozoa</taxon>
        <taxon>Arthropoda</taxon>
        <taxon>Hexapoda</taxon>
        <taxon>Insecta</taxon>
        <taxon>Pterygota</taxon>
        <taxon>Neoptera</taxon>
        <taxon>Endopterygota</taxon>
        <taxon>Diptera</taxon>
        <taxon>Nematocera</taxon>
        <taxon>Culicoidea</taxon>
        <taxon>Culicidae</taxon>
        <taxon>Anophelinae</taxon>
        <taxon>Anopheles</taxon>
    </lineage>
</organism>
<reference evidence="2" key="2">
    <citation type="submission" date="2020-05" db="UniProtKB">
        <authorList>
            <consortium name="EnsemblMetazoa"/>
        </authorList>
    </citation>
    <scope>IDENTIFICATION</scope>
    <source>
        <strain evidence="2">FAR1</strain>
    </source>
</reference>
<sequence>MLRTPISNLLQQRFSPQPEPTAVVLVTRLPAIPEIPCPPETTSDDDDDEGELDRTVVATEVVPAPEVAPTEEAAPAPGAEQAVEEAPALEEPTDIPPKPDKEDDGDLERTVVTNEATPAPEAPTDTLSTPEAATPGIGI</sequence>
<reference evidence="3" key="1">
    <citation type="submission" date="2014-01" db="EMBL/GenBank/DDBJ databases">
        <title>The Genome Sequence of Anopheles farauti FAR1 (V2).</title>
        <authorList>
            <consortium name="The Broad Institute Genomics Platform"/>
            <person name="Neafsey D.E."/>
            <person name="Besansky N."/>
            <person name="Howell P."/>
            <person name="Walton C."/>
            <person name="Young S.K."/>
            <person name="Zeng Q."/>
            <person name="Gargeya S."/>
            <person name="Fitzgerald M."/>
            <person name="Haas B."/>
            <person name="Abouelleil A."/>
            <person name="Allen A.W."/>
            <person name="Alvarado L."/>
            <person name="Arachchi H.M."/>
            <person name="Berlin A.M."/>
            <person name="Chapman S.B."/>
            <person name="Gainer-Dewar J."/>
            <person name="Goldberg J."/>
            <person name="Griggs A."/>
            <person name="Gujja S."/>
            <person name="Hansen M."/>
            <person name="Howarth C."/>
            <person name="Imamovic A."/>
            <person name="Ireland A."/>
            <person name="Larimer J."/>
            <person name="McCowan C."/>
            <person name="Murphy C."/>
            <person name="Pearson M."/>
            <person name="Poon T.W."/>
            <person name="Priest M."/>
            <person name="Roberts A."/>
            <person name="Saif S."/>
            <person name="Shea T."/>
            <person name="Sisk P."/>
            <person name="Sykes S."/>
            <person name="Wortman J."/>
            <person name="Nusbaum C."/>
            <person name="Birren B."/>
        </authorList>
    </citation>
    <scope>NUCLEOTIDE SEQUENCE [LARGE SCALE GENOMIC DNA]</scope>
    <source>
        <strain evidence="3">FAR1</strain>
    </source>
</reference>
<accession>A0A182Q4J8</accession>
<dbReference type="VEuPathDB" id="VectorBase:AFAF002943"/>
<feature type="region of interest" description="Disordered" evidence="1">
    <location>
        <begin position="32"/>
        <end position="139"/>
    </location>
</feature>
<evidence type="ECO:0000313" key="3">
    <source>
        <dbReference type="Proteomes" id="UP000075886"/>
    </source>
</evidence>
<protein>
    <submittedName>
        <fullName evidence="2">Uncharacterized protein</fullName>
    </submittedName>
</protein>
<dbReference type="EnsemblMetazoa" id="AFAF002943-RA">
    <property type="protein sequence ID" value="AFAF002943-PA"/>
    <property type="gene ID" value="AFAF002943"/>
</dbReference>
<evidence type="ECO:0000256" key="1">
    <source>
        <dbReference type="SAM" id="MobiDB-lite"/>
    </source>
</evidence>
<feature type="compositionally biased region" description="Low complexity" evidence="1">
    <location>
        <begin position="55"/>
        <end position="86"/>
    </location>
</feature>
<dbReference type="AlphaFoldDB" id="A0A182Q4J8"/>
<keyword evidence="3" id="KW-1185">Reference proteome</keyword>
<feature type="compositionally biased region" description="Acidic residues" evidence="1">
    <location>
        <begin position="42"/>
        <end position="51"/>
    </location>
</feature>
<name>A0A182Q4J8_9DIPT</name>
<proteinExistence type="predicted"/>
<evidence type="ECO:0000313" key="2">
    <source>
        <dbReference type="EnsemblMetazoa" id="AFAF002943-PA"/>
    </source>
</evidence>
<dbReference type="EMBL" id="AXCN02002583">
    <property type="status" value="NOT_ANNOTATED_CDS"/>
    <property type="molecule type" value="Genomic_DNA"/>
</dbReference>
<dbReference type="Proteomes" id="UP000075886">
    <property type="component" value="Unassembled WGS sequence"/>
</dbReference>